<evidence type="ECO:0000259" key="1">
    <source>
        <dbReference type="SMART" id="SM00849"/>
    </source>
</evidence>
<evidence type="ECO:0000313" key="2">
    <source>
        <dbReference type="EMBL" id="RPE72797.1"/>
    </source>
</evidence>
<dbReference type="SMART" id="SM00849">
    <property type="entry name" value="Lactamase_B"/>
    <property type="match status" value="1"/>
</dbReference>
<dbReference type="PANTHER" id="PTHR47619:SF1">
    <property type="entry name" value="EXODEOXYRIBONUCLEASE WALJ"/>
    <property type="match status" value="1"/>
</dbReference>
<keyword evidence="3" id="KW-1185">Reference proteome</keyword>
<dbReference type="OrthoDB" id="9803916at2"/>
<dbReference type="RefSeq" id="WP_124220102.1">
    <property type="nucleotide sequence ID" value="NZ_RKQL01000001.1"/>
</dbReference>
<name>A0A3N4V6S0_9BURK</name>
<dbReference type="Proteomes" id="UP000272193">
    <property type="component" value="Unassembled WGS sequence"/>
</dbReference>
<dbReference type="SUPFAM" id="SSF56281">
    <property type="entry name" value="Metallo-hydrolase/oxidoreductase"/>
    <property type="match status" value="1"/>
</dbReference>
<evidence type="ECO:0000313" key="3">
    <source>
        <dbReference type="Proteomes" id="UP000272193"/>
    </source>
</evidence>
<gene>
    <name evidence="2" type="ORF">EDC62_0503</name>
</gene>
<reference evidence="2 3" key="1">
    <citation type="submission" date="2018-11" db="EMBL/GenBank/DDBJ databases">
        <title>Genomic Encyclopedia of Type Strains, Phase IV (KMG-IV): sequencing the most valuable type-strain genomes for metagenomic binning, comparative biology and taxonomic classification.</title>
        <authorList>
            <person name="Goeker M."/>
        </authorList>
    </citation>
    <scope>NUCLEOTIDE SEQUENCE [LARGE SCALE GENOMIC DNA]</scope>
    <source>
        <strain evidence="2 3">DSM 101684</strain>
    </source>
</reference>
<dbReference type="Gene3D" id="3.60.15.10">
    <property type="entry name" value="Ribonuclease Z/Hydroxyacylglutathione hydrolase-like"/>
    <property type="match status" value="1"/>
</dbReference>
<feature type="domain" description="Metallo-beta-lactamase" evidence="1">
    <location>
        <begin position="12"/>
        <end position="186"/>
    </location>
</feature>
<protein>
    <submittedName>
        <fullName evidence="2">Phosphoribosyl 1,2-cyclic phosphodiesterase</fullName>
    </submittedName>
</protein>
<dbReference type="InterPro" id="IPR052533">
    <property type="entry name" value="WalJ/YycJ-like"/>
</dbReference>
<comment type="caution">
    <text evidence="2">The sequence shown here is derived from an EMBL/GenBank/DDBJ whole genome shotgun (WGS) entry which is preliminary data.</text>
</comment>
<dbReference type="PANTHER" id="PTHR47619">
    <property type="entry name" value="METALLO-HYDROLASE YYCJ-RELATED"/>
    <property type="match status" value="1"/>
</dbReference>
<dbReference type="Pfam" id="PF12706">
    <property type="entry name" value="Lactamase_B_2"/>
    <property type="match status" value="1"/>
</dbReference>
<proteinExistence type="predicted"/>
<dbReference type="InterPro" id="IPR036866">
    <property type="entry name" value="RibonucZ/Hydroxyglut_hydro"/>
</dbReference>
<accession>A0A3N4V6S0</accession>
<dbReference type="EMBL" id="RKQL01000001">
    <property type="protein sequence ID" value="RPE72797.1"/>
    <property type="molecule type" value="Genomic_DNA"/>
</dbReference>
<dbReference type="AlphaFoldDB" id="A0A3N4V6S0"/>
<dbReference type="InterPro" id="IPR001279">
    <property type="entry name" value="Metallo-B-lactamas"/>
</dbReference>
<sequence>MLRFCSLGSGSSGNATVVEARAGTQTKRLLVDCGFSLRALDARLARIGLCAADLDAVFITHEHSDHVGGLRPLVRRERLPVYLSEGTFRACGGDQLPGSWKLCADGESLAIGAICIEPLAVPHDAAEPLQLRCHDGARHLAILTDLGHTPEPVRQRLHGLHAVLLECNHDLDRLATSAYPESLKQRIRSDYGHLSNDQAARFLSDIRHDGLGHVVAAHLSEQNNTPEHARLALAAALGGQAADILVADPRDGLPWVEV</sequence>
<organism evidence="2 3">
    <name type="scientific">Tibeticola sediminis</name>
    <dbReference type="NCBI Taxonomy" id="1917811"/>
    <lineage>
        <taxon>Bacteria</taxon>
        <taxon>Pseudomonadati</taxon>
        <taxon>Pseudomonadota</taxon>
        <taxon>Betaproteobacteria</taxon>
        <taxon>Burkholderiales</taxon>
        <taxon>Comamonadaceae</taxon>
        <taxon>Tibeticola</taxon>
    </lineage>
</organism>